<name>A0AAD5YJT0_9APHY</name>
<dbReference type="Proteomes" id="UP001212997">
    <property type="component" value="Unassembled WGS sequence"/>
</dbReference>
<dbReference type="EMBL" id="JANAWD010000135">
    <property type="protein sequence ID" value="KAJ3485983.1"/>
    <property type="molecule type" value="Genomic_DNA"/>
</dbReference>
<gene>
    <name evidence="1" type="ORF">NLI96_g4567</name>
</gene>
<accession>A0AAD5YJT0</accession>
<protein>
    <submittedName>
        <fullName evidence="1">Uncharacterized protein</fullName>
    </submittedName>
</protein>
<organism evidence="1 2">
    <name type="scientific">Meripilus lineatus</name>
    <dbReference type="NCBI Taxonomy" id="2056292"/>
    <lineage>
        <taxon>Eukaryota</taxon>
        <taxon>Fungi</taxon>
        <taxon>Dikarya</taxon>
        <taxon>Basidiomycota</taxon>
        <taxon>Agaricomycotina</taxon>
        <taxon>Agaricomycetes</taxon>
        <taxon>Polyporales</taxon>
        <taxon>Meripilaceae</taxon>
        <taxon>Meripilus</taxon>
    </lineage>
</organism>
<evidence type="ECO:0000313" key="1">
    <source>
        <dbReference type="EMBL" id="KAJ3485983.1"/>
    </source>
</evidence>
<keyword evidence="2" id="KW-1185">Reference proteome</keyword>
<sequence>MSLILGGDAVLVRDAWAAIVPTFHQSVAHENKSQEDWVPRDLPDLEKWAYIGPYIGSRDATRRFLLFYTPEAEHRPPRQVVMRLQGYVEAANLATLGNWNGHPTSAPRAVQFLVLGPGKDGAKPHGEQMDTIERIRRFIFAYLQRSYSSSDDNSLRLQRRVFTKVTEGEHYRRLDAIEDPGGRANRIRSRWAVTHKLDIGRRNVDGTLSRLPFFGIKRGDFVDVTVTFDITNYGGKAGSSMTVPLQLLQVVQVYSPPPTKIIFSRLAGKASIQTQGFNFADDEMEE</sequence>
<reference evidence="1" key="1">
    <citation type="submission" date="2022-07" db="EMBL/GenBank/DDBJ databases">
        <title>Genome Sequence of Physisporinus lineatus.</title>
        <authorList>
            <person name="Buettner E."/>
        </authorList>
    </citation>
    <scope>NUCLEOTIDE SEQUENCE</scope>
    <source>
        <strain evidence="1">VT162</strain>
    </source>
</reference>
<proteinExistence type="predicted"/>
<dbReference type="AlphaFoldDB" id="A0AAD5YJT0"/>
<comment type="caution">
    <text evidence="1">The sequence shown here is derived from an EMBL/GenBank/DDBJ whole genome shotgun (WGS) entry which is preliminary data.</text>
</comment>
<evidence type="ECO:0000313" key="2">
    <source>
        <dbReference type="Proteomes" id="UP001212997"/>
    </source>
</evidence>